<evidence type="ECO:0000313" key="1">
    <source>
        <dbReference type="EMBL" id="MFC0558395.1"/>
    </source>
</evidence>
<gene>
    <name evidence="1" type="ORF">ACFFH4_04955</name>
</gene>
<dbReference type="Gene3D" id="2.40.50.100">
    <property type="match status" value="1"/>
</dbReference>
<proteinExistence type="predicted"/>
<accession>A0ABV6NCD2</accession>
<dbReference type="SUPFAM" id="SSF51230">
    <property type="entry name" value="Single hybrid motif"/>
    <property type="match status" value="1"/>
</dbReference>
<dbReference type="InterPro" id="IPR011053">
    <property type="entry name" value="Single_hybrid_motif"/>
</dbReference>
<dbReference type="EMBL" id="JBHLTR010000004">
    <property type="protein sequence ID" value="MFC0558395.1"/>
    <property type="molecule type" value="Genomic_DNA"/>
</dbReference>
<comment type="caution">
    <text evidence="1">The sequence shown here is derived from an EMBL/GenBank/DDBJ whole genome shotgun (WGS) entry which is preliminary data.</text>
</comment>
<evidence type="ECO:0000313" key="2">
    <source>
        <dbReference type="Proteomes" id="UP001589833"/>
    </source>
</evidence>
<protein>
    <submittedName>
        <fullName evidence="1">Uncharacterized protein</fullName>
    </submittedName>
</protein>
<name>A0ABV6NCD2_9BACI</name>
<dbReference type="RefSeq" id="WP_273840932.1">
    <property type="nucleotide sequence ID" value="NZ_JAQQWT010000003.1"/>
</dbReference>
<dbReference type="Proteomes" id="UP001589833">
    <property type="component" value="Unassembled WGS sequence"/>
</dbReference>
<reference evidence="1 2" key="1">
    <citation type="submission" date="2024-09" db="EMBL/GenBank/DDBJ databases">
        <authorList>
            <person name="Sun Q."/>
            <person name="Mori K."/>
        </authorList>
    </citation>
    <scope>NUCLEOTIDE SEQUENCE [LARGE SCALE GENOMIC DNA]</scope>
    <source>
        <strain evidence="1 2">NCAIM B.02301</strain>
    </source>
</reference>
<sequence length="82" mass="8872">MGYLAVDSLSDGIVEKVCVHEGAFVYEWEPLFFIRTPNGAVKKVELGASGIVSKVHVTQGERVCIQMTLAVLEEDTSPTGCD</sequence>
<keyword evidence="2" id="KW-1185">Reference proteome</keyword>
<organism evidence="1 2">
    <name type="scientific">Halalkalibacter alkalisediminis</name>
    <dbReference type="NCBI Taxonomy" id="935616"/>
    <lineage>
        <taxon>Bacteria</taxon>
        <taxon>Bacillati</taxon>
        <taxon>Bacillota</taxon>
        <taxon>Bacilli</taxon>
        <taxon>Bacillales</taxon>
        <taxon>Bacillaceae</taxon>
        <taxon>Halalkalibacter</taxon>
    </lineage>
</organism>